<dbReference type="InterPro" id="IPR006260">
    <property type="entry name" value="TonB/TolA_C"/>
</dbReference>
<dbReference type="InterPro" id="IPR037682">
    <property type="entry name" value="TonB_C"/>
</dbReference>
<keyword evidence="5" id="KW-0653">Protein transport</keyword>
<evidence type="ECO:0000256" key="5">
    <source>
        <dbReference type="RuleBase" id="RU362123"/>
    </source>
</evidence>
<name>A0ABQ5YDZ2_9NEIS</name>
<comment type="similarity">
    <text evidence="5">Belongs to the TonB family.</text>
</comment>
<feature type="region of interest" description="Disordered" evidence="6">
    <location>
        <begin position="226"/>
        <end position="257"/>
    </location>
</feature>
<keyword evidence="5" id="KW-0813">Transport</keyword>
<evidence type="ECO:0000256" key="3">
    <source>
        <dbReference type="ARBA" id="ARBA00022989"/>
    </source>
</evidence>
<keyword evidence="9" id="KW-1185">Reference proteome</keyword>
<dbReference type="PROSITE" id="PS52015">
    <property type="entry name" value="TONB_CTD"/>
    <property type="match status" value="1"/>
</dbReference>
<dbReference type="Pfam" id="PF03544">
    <property type="entry name" value="TonB_C"/>
    <property type="match status" value="1"/>
</dbReference>
<comment type="caution">
    <text evidence="8">The sequence shown here is derived from an EMBL/GenBank/DDBJ whole genome shotgun (WGS) entry which is preliminary data.</text>
</comment>
<protein>
    <recommendedName>
        <fullName evidence="5">Protein TonB</fullName>
    </recommendedName>
</protein>
<evidence type="ECO:0000313" key="8">
    <source>
        <dbReference type="EMBL" id="GLR11560.1"/>
    </source>
</evidence>
<comment type="subcellular location">
    <subcellularLocation>
        <location evidence="5">Cell inner membrane</location>
        <topology evidence="5">Single-pass membrane protein</topology>
        <orientation evidence="5">Periplasmic side</orientation>
    </subcellularLocation>
    <subcellularLocation>
        <location evidence="1">Membrane</location>
        <topology evidence="1">Single-pass membrane protein</topology>
    </subcellularLocation>
</comment>
<dbReference type="Proteomes" id="UP001156706">
    <property type="component" value="Unassembled WGS sequence"/>
</dbReference>
<dbReference type="PRINTS" id="PR01374">
    <property type="entry name" value="TONBPROTEIN"/>
</dbReference>
<keyword evidence="3" id="KW-1133">Transmembrane helix</keyword>
<evidence type="ECO:0000256" key="1">
    <source>
        <dbReference type="ARBA" id="ARBA00004167"/>
    </source>
</evidence>
<accession>A0ABQ5YDZ2</accession>
<dbReference type="NCBIfam" id="TIGR01352">
    <property type="entry name" value="tonB_Cterm"/>
    <property type="match status" value="1"/>
</dbReference>
<organism evidence="8 9">
    <name type="scientific">Chitinimonas prasina</name>
    <dbReference type="NCBI Taxonomy" id="1434937"/>
    <lineage>
        <taxon>Bacteria</taxon>
        <taxon>Pseudomonadati</taxon>
        <taxon>Pseudomonadota</taxon>
        <taxon>Betaproteobacteria</taxon>
        <taxon>Neisseriales</taxon>
        <taxon>Chitinibacteraceae</taxon>
        <taxon>Chitinimonas</taxon>
    </lineage>
</organism>
<feature type="domain" description="TonB C-terminal" evidence="7">
    <location>
        <begin position="252"/>
        <end position="338"/>
    </location>
</feature>
<dbReference type="RefSeq" id="WP_284194710.1">
    <property type="nucleotide sequence ID" value="NZ_BSOG01000001.1"/>
</dbReference>
<keyword evidence="5" id="KW-0997">Cell inner membrane</keyword>
<evidence type="ECO:0000256" key="2">
    <source>
        <dbReference type="ARBA" id="ARBA00022692"/>
    </source>
</evidence>
<gene>
    <name evidence="8" type="ORF">GCM10007907_03500</name>
</gene>
<keyword evidence="2" id="KW-0812">Transmembrane</keyword>
<sequence length="338" mass="35266">MSSPNLLAVYARTPTGDSELAAPANGLSINQRKFLQWSDGHLSVTEMAERMAAGHSVDTAQVVRDMERLEKLGLLKPLGAGINVATAAHAAPAGAGGKKKLPWWLAGAGAVAVVGSLVAFSQQSPQPVAQQRAADGTPVAQLAPEETEQQILGVMPNPARWFSPGPKPAPEEIKPSALPVKPVEPKLAAAPLPKPVALQPVAAAPQATPTAAAVPPVTPAPVPLAVDPTPKAEPAPSVQVASAQPMLAKPEPPAPNRKPIYREQPEFPVEAARNGVDGGSVRARMTINESGKVVKVDILDAKPRRVFDRAVVAALSKWKFQQAAAGFTVDTDVVFKQD</sequence>
<comment type="function">
    <text evidence="5">Interacts with outer membrane receptor proteins that carry out high-affinity binding and energy dependent uptake into the periplasmic space of specific substrates. It could act to transduce energy from the cytoplasmic membrane to specific energy-requiring processes in the outer membrane, resulting in the release into the periplasm of ligands bound by these outer membrane proteins.</text>
</comment>
<dbReference type="InterPro" id="IPR003538">
    <property type="entry name" value="TonB"/>
</dbReference>
<evidence type="ECO:0000256" key="6">
    <source>
        <dbReference type="SAM" id="MobiDB-lite"/>
    </source>
</evidence>
<proteinExistence type="inferred from homology"/>
<dbReference type="SUPFAM" id="SSF74653">
    <property type="entry name" value="TolA/TonB C-terminal domain"/>
    <property type="match status" value="1"/>
</dbReference>
<evidence type="ECO:0000259" key="7">
    <source>
        <dbReference type="PROSITE" id="PS52015"/>
    </source>
</evidence>
<keyword evidence="5" id="KW-0735">Signal-anchor</keyword>
<keyword evidence="5" id="KW-1003">Cell membrane</keyword>
<keyword evidence="4" id="KW-0472">Membrane</keyword>
<evidence type="ECO:0000313" key="9">
    <source>
        <dbReference type="Proteomes" id="UP001156706"/>
    </source>
</evidence>
<dbReference type="EMBL" id="BSOG01000001">
    <property type="protein sequence ID" value="GLR11560.1"/>
    <property type="molecule type" value="Genomic_DNA"/>
</dbReference>
<evidence type="ECO:0000256" key="4">
    <source>
        <dbReference type="ARBA" id="ARBA00023136"/>
    </source>
</evidence>
<dbReference type="Gene3D" id="3.30.2420.10">
    <property type="entry name" value="TonB"/>
    <property type="match status" value="1"/>
</dbReference>
<reference evidence="9" key="1">
    <citation type="journal article" date="2019" name="Int. J. Syst. Evol. Microbiol.">
        <title>The Global Catalogue of Microorganisms (GCM) 10K type strain sequencing project: providing services to taxonomists for standard genome sequencing and annotation.</title>
        <authorList>
            <consortium name="The Broad Institute Genomics Platform"/>
            <consortium name="The Broad Institute Genome Sequencing Center for Infectious Disease"/>
            <person name="Wu L."/>
            <person name="Ma J."/>
        </authorList>
    </citation>
    <scope>NUCLEOTIDE SEQUENCE [LARGE SCALE GENOMIC DNA]</scope>
    <source>
        <strain evidence="9">NBRC 110044</strain>
    </source>
</reference>